<feature type="compositionally biased region" description="Polar residues" evidence="2">
    <location>
        <begin position="463"/>
        <end position="472"/>
    </location>
</feature>
<dbReference type="Proteomes" id="UP000235786">
    <property type="component" value="Unassembled WGS sequence"/>
</dbReference>
<evidence type="ECO:0000256" key="2">
    <source>
        <dbReference type="SAM" id="MobiDB-lite"/>
    </source>
</evidence>
<dbReference type="InterPro" id="IPR001138">
    <property type="entry name" value="Zn2Cys6_DnaBD"/>
</dbReference>
<evidence type="ECO:0000313" key="4">
    <source>
        <dbReference type="EMBL" id="PMD29022.1"/>
    </source>
</evidence>
<dbReference type="Pfam" id="PF00172">
    <property type="entry name" value="Zn_clus"/>
    <property type="match status" value="1"/>
</dbReference>
<dbReference type="InterPro" id="IPR036864">
    <property type="entry name" value="Zn2-C6_fun-type_DNA-bd_sf"/>
</dbReference>
<dbReference type="PROSITE" id="PS50048">
    <property type="entry name" value="ZN2_CY6_FUNGAL_2"/>
    <property type="match status" value="1"/>
</dbReference>
<keyword evidence="5" id="KW-1185">Reference proteome</keyword>
<sequence length="537" mass="60736">MSTHQKHKGRKKREGRDRFEAREIERGRTPPPRPDDRDDEDYYFYEAVEEPSQEMQYGMDQLAMGTGDLSMGSTTAPVNLPYGSEQYTSSMGSMAAATIPYNSAFYEGSNAYEQGGVSANSTYRGPEYRGYEPAESADWQQGQPSYSQPSDSTGPPKDGGRRCDRRQRCSECTKKGKDCVYPQEPRRVESRSACVNCKTLKLKCSSDRPCTRCKERNMDCVQGYEEKQKYSKQSKHVVQEQRVGSALEPGYADQSTYDESGSSYSQPYPQTTYGNQGSYSSSWQQPYYPSGRLEAHASHWETLQRQQSGPSASQPPAPSSTQPPIQGPEDIYDVSPPPREDRHSHSSRSHQTPRTSRSHHTPREEQQYSAGNYVRTPSAHFDSPGTLYWRAEEEERRQRQQQEEQQQQQQGQPGFVFQQGTFASVPEGSADMSGQAPQISMPTVPHPNMHSRPQGMPAVSHPNIHSRSQGSSRVHRRPPPRRQPPPPPNTPPPWARYYIRRGAEARMRRDDDPRGSEWVELRADITMDASRPLPSDP</sequence>
<dbReference type="CDD" id="cd00067">
    <property type="entry name" value="GAL4"/>
    <property type="match status" value="2"/>
</dbReference>
<feature type="region of interest" description="Disordered" evidence="2">
    <location>
        <begin position="226"/>
        <end position="537"/>
    </location>
</feature>
<feature type="compositionally biased region" description="Basic and acidic residues" evidence="2">
    <location>
        <begin position="390"/>
        <end position="402"/>
    </location>
</feature>
<feature type="compositionally biased region" description="Basic and acidic residues" evidence="2">
    <location>
        <begin position="14"/>
        <end position="36"/>
    </location>
</feature>
<dbReference type="SUPFAM" id="SSF57701">
    <property type="entry name" value="Zn2/Cys6 DNA-binding domain"/>
    <property type="match status" value="1"/>
</dbReference>
<feature type="compositionally biased region" description="Pro residues" evidence="2">
    <location>
        <begin position="481"/>
        <end position="494"/>
    </location>
</feature>
<accession>A0A2J6QRY0</accession>
<feature type="compositionally biased region" description="Basic residues" evidence="2">
    <location>
        <begin position="1"/>
        <end position="13"/>
    </location>
</feature>
<reference evidence="4 5" key="1">
    <citation type="submission" date="2016-04" db="EMBL/GenBank/DDBJ databases">
        <title>A degradative enzymes factory behind the ericoid mycorrhizal symbiosis.</title>
        <authorList>
            <consortium name="DOE Joint Genome Institute"/>
            <person name="Martino E."/>
            <person name="Morin E."/>
            <person name="Grelet G."/>
            <person name="Kuo A."/>
            <person name="Kohler A."/>
            <person name="Daghino S."/>
            <person name="Barry K."/>
            <person name="Choi C."/>
            <person name="Cichocki N."/>
            <person name="Clum A."/>
            <person name="Copeland A."/>
            <person name="Hainaut M."/>
            <person name="Haridas S."/>
            <person name="Labutti K."/>
            <person name="Lindquist E."/>
            <person name="Lipzen A."/>
            <person name="Khouja H.-R."/>
            <person name="Murat C."/>
            <person name="Ohm R."/>
            <person name="Olson A."/>
            <person name="Spatafora J."/>
            <person name="Veneault-Fourrey C."/>
            <person name="Henrissat B."/>
            <person name="Grigoriev I."/>
            <person name="Martin F."/>
            <person name="Perotto S."/>
        </authorList>
    </citation>
    <scope>NUCLEOTIDE SEQUENCE [LARGE SCALE GENOMIC DNA]</scope>
    <source>
        <strain evidence="4 5">F</strain>
    </source>
</reference>
<dbReference type="PROSITE" id="PS00463">
    <property type="entry name" value="ZN2_CY6_FUNGAL_1"/>
    <property type="match status" value="1"/>
</dbReference>
<feature type="region of interest" description="Disordered" evidence="2">
    <location>
        <begin position="1"/>
        <end position="41"/>
    </location>
</feature>
<gene>
    <name evidence="4" type="ORF">L207DRAFT_574541</name>
</gene>
<dbReference type="AlphaFoldDB" id="A0A2J6QRY0"/>
<feature type="compositionally biased region" description="Polar residues" evidence="2">
    <location>
        <begin position="138"/>
        <end position="153"/>
    </location>
</feature>
<dbReference type="OrthoDB" id="295274at2759"/>
<name>A0A2J6QRY0_HYAVF</name>
<feature type="compositionally biased region" description="Low complexity" evidence="2">
    <location>
        <begin position="276"/>
        <end position="291"/>
    </location>
</feature>
<dbReference type="EMBL" id="KZ613979">
    <property type="protein sequence ID" value="PMD29022.1"/>
    <property type="molecule type" value="Genomic_DNA"/>
</dbReference>
<evidence type="ECO:0000259" key="3">
    <source>
        <dbReference type="PROSITE" id="PS50048"/>
    </source>
</evidence>
<dbReference type="Gene3D" id="4.10.240.10">
    <property type="entry name" value="Zn(2)-C6 fungal-type DNA-binding domain"/>
    <property type="match status" value="1"/>
</dbReference>
<feature type="compositionally biased region" description="Polar residues" evidence="2">
    <location>
        <begin position="253"/>
        <end position="275"/>
    </location>
</feature>
<dbReference type="GO" id="GO:0000981">
    <property type="term" value="F:DNA-binding transcription factor activity, RNA polymerase II-specific"/>
    <property type="evidence" value="ECO:0007669"/>
    <property type="project" value="InterPro"/>
</dbReference>
<proteinExistence type="predicted"/>
<evidence type="ECO:0000256" key="1">
    <source>
        <dbReference type="ARBA" id="ARBA00023242"/>
    </source>
</evidence>
<feature type="domain" description="Zn(2)-C6 fungal-type" evidence="3">
    <location>
        <begin position="193"/>
        <end position="222"/>
    </location>
</feature>
<keyword evidence="1" id="KW-0539">Nucleus</keyword>
<protein>
    <recommendedName>
        <fullName evidence="3">Zn(2)-C6 fungal-type domain-containing protein</fullName>
    </recommendedName>
</protein>
<feature type="region of interest" description="Disordered" evidence="2">
    <location>
        <begin position="113"/>
        <end position="164"/>
    </location>
</feature>
<evidence type="ECO:0000313" key="5">
    <source>
        <dbReference type="Proteomes" id="UP000235786"/>
    </source>
</evidence>
<feature type="compositionally biased region" description="Basic and acidic residues" evidence="2">
    <location>
        <begin position="501"/>
        <end position="525"/>
    </location>
</feature>
<organism evidence="4 5">
    <name type="scientific">Hyaloscypha variabilis (strain UAMH 11265 / GT02V1 / F)</name>
    <name type="common">Meliniomyces variabilis</name>
    <dbReference type="NCBI Taxonomy" id="1149755"/>
    <lineage>
        <taxon>Eukaryota</taxon>
        <taxon>Fungi</taxon>
        <taxon>Dikarya</taxon>
        <taxon>Ascomycota</taxon>
        <taxon>Pezizomycotina</taxon>
        <taxon>Leotiomycetes</taxon>
        <taxon>Helotiales</taxon>
        <taxon>Hyaloscyphaceae</taxon>
        <taxon>Hyaloscypha</taxon>
        <taxon>Hyaloscypha variabilis</taxon>
    </lineage>
</organism>
<dbReference type="GO" id="GO:0008270">
    <property type="term" value="F:zinc ion binding"/>
    <property type="evidence" value="ECO:0007669"/>
    <property type="project" value="InterPro"/>
</dbReference>